<dbReference type="InterPro" id="IPR000873">
    <property type="entry name" value="AMP-dep_synth/lig_dom"/>
</dbReference>
<keyword evidence="11" id="KW-1185">Reference proteome</keyword>
<protein>
    <recommendedName>
        <fullName evidence="5">Medium-chain acyl-CoA ligase ACSF2, mitochondrial</fullName>
        <ecNumber evidence="4">6.2.1.2</ecNumber>
    </recommendedName>
</protein>
<dbReference type="PROSITE" id="PS00455">
    <property type="entry name" value="AMP_BINDING"/>
    <property type="match status" value="1"/>
</dbReference>
<evidence type="ECO:0000313" key="10">
    <source>
        <dbReference type="EMBL" id="RWS02597.1"/>
    </source>
</evidence>
<sequence length="525" mass="58471">SNKTAVISVHESIQKSFRDLDEEVDKLSHSLVNKLALKKGDVVALWSGNAYTWLLIQYACARIGLILCTLNPVYKAAELEYSLQKSGAKALFLPNSNSKQCIVNNFTKVLNDTKLNDSNLEQIVFIDGDDKPLIGNLKAHLLYDLVQEGTSGEILEEEVDPDDPAIIMFTSGTTGKPKGAVLSHNNLATNAGFTASRLSLKQQSTIACIPVPLFHIFGMVYGSVMMSKIGMTIVLTGYRYKVDAVVDAINKHNCSHIMMVPAMTVDILNYVERNGKELSSLKTVITGSAPTPVEVAKKFLNKVKSTEEFLIRYGSTETGGCMTMPLQGEGPSQTIDNVGKPLDYVEIKIVDPKSLKIQKLNEQGELWARGHNVMLGYWNDKEKTAEAITPSGWFRTGDTATMDENGRIKLVGRVKEMIIRGGENIYPKEIEELLHKHPSIYEAFVCGVPDERMGEEICAWVKLKDGCDNVKEDDIKKFCKDKISYFKVPRYVLFVDEFPRTPTGKAQKFLMTQQSCQMLGIEYKK</sequence>
<comment type="function">
    <text evidence="3">Acyl-CoA synthases catalyze the initial reaction in fatty acid metabolism, by forming a thioester with CoA. Has some preference toward medium-chain substrates. Plays a role in adipocyte differentiation.</text>
</comment>
<evidence type="ECO:0000256" key="1">
    <source>
        <dbReference type="ARBA" id="ARBA00006432"/>
    </source>
</evidence>
<feature type="non-terminal residue" evidence="10">
    <location>
        <position position="525"/>
    </location>
</feature>
<dbReference type="EC" id="6.2.1.2" evidence="4"/>
<reference evidence="10 11" key="1">
    <citation type="journal article" date="2018" name="Gigascience">
        <title>Genomes of trombidid mites reveal novel predicted allergens and laterally-transferred genes associated with secondary metabolism.</title>
        <authorList>
            <person name="Dong X."/>
            <person name="Chaisiri K."/>
            <person name="Xia D."/>
            <person name="Armstrong S.D."/>
            <person name="Fang Y."/>
            <person name="Donnelly M.J."/>
            <person name="Kadowaki T."/>
            <person name="McGarry J.W."/>
            <person name="Darby A.C."/>
            <person name="Makepeace B.L."/>
        </authorList>
    </citation>
    <scope>NUCLEOTIDE SEQUENCE [LARGE SCALE GENOMIC DNA]</scope>
    <source>
        <strain evidence="10">UoL-WK</strain>
    </source>
</reference>
<dbReference type="GO" id="GO:0006631">
    <property type="term" value="P:fatty acid metabolic process"/>
    <property type="evidence" value="ECO:0007669"/>
    <property type="project" value="TreeGrafter"/>
</dbReference>
<dbReference type="FunFam" id="3.30.300.30:FF:000008">
    <property type="entry name" value="2,3-dihydroxybenzoate-AMP ligase"/>
    <property type="match status" value="1"/>
</dbReference>
<dbReference type="Proteomes" id="UP000285301">
    <property type="component" value="Unassembled WGS sequence"/>
</dbReference>
<dbReference type="PANTHER" id="PTHR43201">
    <property type="entry name" value="ACYL-COA SYNTHETASE"/>
    <property type="match status" value="1"/>
</dbReference>
<name>A0A3S3RL40_9ACAR</name>
<dbReference type="Pfam" id="PF00501">
    <property type="entry name" value="AMP-binding"/>
    <property type="match status" value="1"/>
</dbReference>
<evidence type="ECO:0000256" key="5">
    <source>
        <dbReference type="ARBA" id="ARBA00039638"/>
    </source>
</evidence>
<feature type="non-terminal residue" evidence="10">
    <location>
        <position position="1"/>
    </location>
</feature>
<comment type="similarity">
    <text evidence="1">Belongs to the ATP-dependent AMP-binding enzyme family.</text>
</comment>
<dbReference type="OrthoDB" id="10253115at2759"/>
<evidence type="ECO:0000259" key="9">
    <source>
        <dbReference type="Pfam" id="PF13193"/>
    </source>
</evidence>
<evidence type="ECO:0000256" key="7">
    <source>
        <dbReference type="ARBA" id="ARBA00048277"/>
    </source>
</evidence>
<dbReference type="InterPro" id="IPR025110">
    <property type="entry name" value="AMP-bd_C"/>
</dbReference>
<dbReference type="AlphaFoldDB" id="A0A3S3RL40"/>
<dbReference type="Gene3D" id="3.30.300.30">
    <property type="match status" value="1"/>
</dbReference>
<feature type="domain" description="AMP-binding enzyme C-terminal" evidence="9">
    <location>
        <begin position="429"/>
        <end position="505"/>
    </location>
</feature>
<dbReference type="Gene3D" id="3.40.50.12780">
    <property type="entry name" value="N-terminal domain of ligase-like"/>
    <property type="match status" value="1"/>
</dbReference>
<keyword evidence="2" id="KW-0436">Ligase</keyword>
<evidence type="ECO:0000259" key="8">
    <source>
        <dbReference type="Pfam" id="PF00501"/>
    </source>
</evidence>
<evidence type="ECO:0000313" key="11">
    <source>
        <dbReference type="Proteomes" id="UP000285301"/>
    </source>
</evidence>
<evidence type="ECO:0000256" key="6">
    <source>
        <dbReference type="ARBA" id="ARBA00047319"/>
    </source>
</evidence>
<feature type="domain" description="AMP-dependent synthetase/ligase" evidence="8">
    <location>
        <begin position="2"/>
        <end position="378"/>
    </location>
</feature>
<evidence type="ECO:0000256" key="4">
    <source>
        <dbReference type="ARBA" id="ARBA00039009"/>
    </source>
</evidence>
<dbReference type="InterPro" id="IPR020845">
    <property type="entry name" value="AMP-binding_CS"/>
</dbReference>
<accession>A0A3S3RL40</accession>
<dbReference type="SUPFAM" id="SSF56801">
    <property type="entry name" value="Acetyl-CoA synthetase-like"/>
    <property type="match status" value="1"/>
</dbReference>
<dbReference type="STRING" id="1965070.A0A3S3RL40"/>
<dbReference type="GO" id="GO:0031956">
    <property type="term" value="F:medium-chain fatty acid-CoA ligase activity"/>
    <property type="evidence" value="ECO:0007669"/>
    <property type="project" value="UniProtKB-EC"/>
</dbReference>
<dbReference type="Pfam" id="PF13193">
    <property type="entry name" value="AMP-binding_C"/>
    <property type="match status" value="1"/>
</dbReference>
<organism evidence="10 11">
    <name type="scientific">Dinothrombium tinctorium</name>
    <dbReference type="NCBI Taxonomy" id="1965070"/>
    <lineage>
        <taxon>Eukaryota</taxon>
        <taxon>Metazoa</taxon>
        <taxon>Ecdysozoa</taxon>
        <taxon>Arthropoda</taxon>
        <taxon>Chelicerata</taxon>
        <taxon>Arachnida</taxon>
        <taxon>Acari</taxon>
        <taxon>Acariformes</taxon>
        <taxon>Trombidiformes</taxon>
        <taxon>Prostigmata</taxon>
        <taxon>Anystina</taxon>
        <taxon>Parasitengona</taxon>
        <taxon>Trombidioidea</taxon>
        <taxon>Trombidiidae</taxon>
        <taxon>Dinothrombium</taxon>
    </lineage>
</organism>
<dbReference type="EMBL" id="NCKU01007493">
    <property type="protein sequence ID" value="RWS02597.1"/>
    <property type="molecule type" value="Genomic_DNA"/>
</dbReference>
<comment type="catalytic activity">
    <reaction evidence="6">
        <text>octanoate + ATP + CoA = octanoyl-CoA + AMP + diphosphate</text>
        <dbReference type="Rhea" id="RHEA:33631"/>
        <dbReference type="ChEBI" id="CHEBI:25646"/>
        <dbReference type="ChEBI" id="CHEBI:30616"/>
        <dbReference type="ChEBI" id="CHEBI:33019"/>
        <dbReference type="ChEBI" id="CHEBI:57287"/>
        <dbReference type="ChEBI" id="CHEBI:57386"/>
        <dbReference type="ChEBI" id="CHEBI:456215"/>
    </reaction>
</comment>
<comment type="catalytic activity">
    <reaction evidence="7">
        <text>a medium-chain fatty acid + ATP + CoA = a medium-chain fatty acyl-CoA + AMP + diphosphate</text>
        <dbReference type="Rhea" id="RHEA:48340"/>
        <dbReference type="ChEBI" id="CHEBI:30616"/>
        <dbReference type="ChEBI" id="CHEBI:33019"/>
        <dbReference type="ChEBI" id="CHEBI:57287"/>
        <dbReference type="ChEBI" id="CHEBI:59558"/>
        <dbReference type="ChEBI" id="CHEBI:90546"/>
        <dbReference type="ChEBI" id="CHEBI:456215"/>
        <dbReference type="EC" id="6.2.1.2"/>
    </reaction>
</comment>
<gene>
    <name evidence="10" type="ORF">B4U79_09423</name>
</gene>
<evidence type="ECO:0000256" key="2">
    <source>
        <dbReference type="ARBA" id="ARBA00022598"/>
    </source>
</evidence>
<dbReference type="InterPro" id="IPR045851">
    <property type="entry name" value="AMP-bd_C_sf"/>
</dbReference>
<comment type="caution">
    <text evidence="10">The sequence shown here is derived from an EMBL/GenBank/DDBJ whole genome shotgun (WGS) entry which is preliminary data.</text>
</comment>
<evidence type="ECO:0000256" key="3">
    <source>
        <dbReference type="ARBA" id="ARBA00037247"/>
    </source>
</evidence>
<dbReference type="PANTHER" id="PTHR43201:SF5">
    <property type="entry name" value="MEDIUM-CHAIN ACYL-COA LIGASE ACSF2, MITOCHONDRIAL"/>
    <property type="match status" value="1"/>
</dbReference>
<dbReference type="InterPro" id="IPR042099">
    <property type="entry name" value="ANL_N_sf"/>
</dbReference>
<proteinExistence type="inferred from homology"/>